<dbReference type="Gene3D" id="1.10.3550.10">
    <property type="entry name" value="eoxyguanosinetriphosphate triphosphohydrolase domain-like"/>
    <property type="match status" value="1"/>
</dbReference>
<dbReference type="InterPro" id="IPR003607">
    <property type="entry name" value="HD/PDEase_dom"/>
</dbReference>
<evidence type="ECO:0000313" key="5">
    <source>
        <dbReference type="Proteomes" id="UP000481872"/>
    </source>
</evidence>
<dbReference type="InterPro" id="IPR026875">
    <property type="entry name" value="PHydrolase_assoc_dom"/>
</dbReference>
<organism evidence="4 5">
    <name type="scientific">Clostridium senegalense</name>
    <dbReference type="NCBI Taxonomy" id="1465809"/>
    <lineage>
        <taxon>Bacteria</taxon>
        <taxon>Bacillati</taxon>
        <taxon>Bacillota</taxon>
        <taxon>Clostridia</taxon>
        <taxon>Eubacteriales</taxon>
        <taxon>Clostridiaceae</taxon>
        <taxon>Clostridium</taxon>
    </lineage>
</organism>
<dbReference type="PANTHER" id="PTHR35795:SF1">
    <property type="entry name" value="BIS(5'-NUCLEOSYL)-TETRAPHOSPHATASE, SYMMETRICAL"/>
    <property type="match status" value="1"/>
</dbReference>
<dbReference type="EMBL" id="JAAGPU010000002">
    <property type="protein sequence ID" value="NEU03652.1"/>
    <property type="molecule type" value="Genomic_DNA"/>
</dbReference>
<dbReference type="AlphaFoldDB" id="A0A6M0H210"/>
<gene>
    <name evidence="4" type="primary">dgt</name>
    <name evidence="4" type="ORF">G3M99_02040</name>
</gene>
<dbReference type="Proteomes" id="UP000481872">
    <property type="component" value="Unassembled WGS sequence"/>
</dbReference>
<keyword evidence="1 4" id="KW-0378">Hydrolase</keyword>
<dbReference type="PROSITE" id="PS51831">
    <property type="entry name" value="HD"/>
    <property type="match status" value="1"/>
</dbReference>
<evidence type="ECO:0000256" key="1">
    <source>
        <dbReference type="ARBA" id="ARBA00022801"/>
    </source>
</evidence>
<keyword evidence="2" id="KW-0175">Coiled coil</keyword>
<dbReference type="Pfam" id="PF13286">
    <property type="entry name" value="HD_assoc"/>
    <property type="match status" value="1"/>
</dbReference>
<dbReference type="InterPro" id="IPR027432">
    <property type="entry name" value="dGTP_triphosphohydrolase_C"/>
</dbReference>
<protein>
    <submittedName>
        <fullName evidence="4">DNTP triphosphohydrolase</fullName>
    </submittedName>
</protein>
<dbReference type="PANTHER" id="PTHR35795">
    <property type="entry name" value="SLR1885 PROTEIN"/>
    <property type="match status" value="1"/>
</dbReference>
<dbReference type="SUPFAM" id="SSF109604">
    <property type="entry name" value="HD-domain/PDEase-like"/>
    <property type="match status" value="1"/>
</dbReference>
<accession>A0A6M0H210</accession>
<dbReference type="InterPro" id="IPR006674">
    <property type="entry name" value="HD_domain"/>
</dbReference>
<dbReference type="InterPro" id="IPR006261">
    <property type="entry name" value="dGTPase"/>
</dbReference>
<evidence type="ECO:0000259" key="3">
    <source>
        <dbReference type="PROSITE" id="PS51831"/>
    </source>
</evidence>
<comment type="caution">
    <text evidence="4">The sequence shown here is derived from an EMBL/GenBank/DDBJ whole genome shotgun (WGS) entry which is preliminary data.</text>
</comment>
<dbReference type="InterPro" id="IPR051094">
    <property type="entry name" value="Diverse_Catalytic_Enzymes"/>
</dbReference>
<feature type="domain" description="HD" evidence="3">
    <location>
        <begin position="77"/>
        <end position="231"/>
    </location>
</feature>
<keyword evidence="5" id="KW-1185">Reference proteome</keyword>
<sequence length="582" mass="68773">MENWEKKREFIEANNFAQCGKETDRRISEENHKGNYFSLRDEFAKDRDRIIFSRAFRRLEHKAQIYSHQKGDHFRTRLTHTLEVAQIARKIARNLNLNEALAEAIALGHDIGHTPFGHQGERTLDDLMIGKDTLSNRIHPSINYGGFKHNFHSLKILDELEVKFKETRGMNLTWQVMEGILKHTKTKRDGNNWPLNRFIQDEMFLKECMELPFSFTLEGQIVNVSDEIAQRQHDIDDGVKDNDLNISYESIAIKIYKKVNEILEHYEKNKAFNYISNDSIEILITLKNNIKENLALDKINKSIFNAKESNNIETSMTILENIYNNDFDKSFGENGDIKDYSESFKINQLTRDVIDFFITDVTTNSMNNILKKGFNVKVEINNRIYFKEKLVDFSYYGKQLDEAIEEYIKAKILNSYNVNRFDGNSRYIIKQLFKAYYANPRQMPKHNLERLQSNVKKICSDIYNIKILFNRKKIEIKDISFNNDKKGIIESYTNLLKFKLEKMELLDFNDNVIDDKESLLEEIAEFQIEEKKLENLTEKERYIYTLKELRYYYLSTICDYIAGMTDNYAIDEFKKLYNGLNI</sequence>
<dbReference type="RefSeq" id="WP_061995432.1">
    <property type="nucleotide sequence ID" value="NZ_JAAGPU010000002.1"/>
</dbReference>
<dbReference type="SMART" id="SM00471">
    <property type="entry name" value="HDc"/>
    <property type="match status" value="1"/>
</dbReference>
<reference evidence="4 5" key="1">
    <citation type="submission" date="2020-02" db="EMBL/GenBank/DDBJ databases">
        <title>Genome assembly of a novel Clostridium senegalense strain.</title>
        <authorList>
            <person name="Gupta T.B."/>
            <person name="Jauregui R."/>
            <person name="Maclean P."/>
            <person name="Nawarathana A."/>
            <person name="Brightwell G."/>
        </authorList>
    </citation>
    <scope>NUCLEOTIDE SEQUENCE [LARGE SCALE GENOMIC DNA]</scope>
    <source>
        <strain evidence="4 5">AGRFS4</strain>
    </source>
</reference>
<dbReference type="Pfam" id="PF01966">
    <property type="entry name" value="HD"/>
    <property type="match status" value="1"/>
</dbReference>
<evidence type="ECO:0000313" key="4">
    <source>
        <dbReference type="EMBL" id="NEU03652.1"/>
    </source>
</evidence>
<dbReference type="CDD" id="cd00077">
    <property type="entry name" value="HDc"/>
    <property type="match status" value="1"/>
</dbReference>
<name>A0A6M0H210_9CLOT</name>
<dbReference type="Gene3D" id="1.10.3210.10">
    <property type="entry name" value="Hypothetical protein af1432"/>
    <property type="match status" value="1"/>
</dbReference>
<feature type="coiled-coil region" evidence="2">
    <location>
        <begin position="509"/>
        <end position="539"/>
    </location>
</feature>
<dbReference type="GO" id="GO:0016793">
    <property type="term" value="F:triphosphoric monoester hydrolase activity"/>
    <property type="evidence" value="ECO:0007669"/>
    <property type="project" value="InterPro"/>
</dbReference>
<dbReference type="NCBIfam" id="TIGR01353">
    <property type="entry name" value="dGTP_triPase"/>
    <property type="match status" value="1"/>
</dbReference>
<evidence type="ECO:0000256" key="2">
    <source>
        <dbReference type="SAM" id="Coils"/>
    </source>
</evidence>
<proteinExistence type="predicted"/>